<evidence type="ECO:0000256" key="6">
    <source>
        <dbReference type="SAM" id="SignalP"/>
    </source>
</evidence>
<feature type="compositionally biased region" description="Low complexity" evidence="5">
    <location>
        <begin position="288"/>
        <end position="302"/>
    </location>
</feature>
<dbReference type="NCBIfam" id="TIGR01643">
    <property type="entry name" value="YD_repeat_2x"/>
    <property type="match status" value="1"/>
</dbReference>
<dbReference type="InterPro" id="IPR056823">
    <property type="entry name" value="TEN-like_YD-shell"/>
</dbReference>
<evidence type="ECO:0000313" key="8">
    <source>
        <dbReference type="EMBL" id="QNM08600.1"/>
    </source>
</evidence>
<protein>
    <submittedName>
        <fullName evidence="8">RICIN domain-containing protein</fullName>
    </submittedName>
</protein>
<dbReference type="InterPro" id="IPR000772">
    <property type="entry name" value="Ricin_B_lectin"/>
</dbReference>
<keyword evidence="3 6" id="KW-0732">Signal</keyword>
<dbReference type="Gene3D" id="2.80.10.50">
    <property type="match status" value="4"/>
</dbReference>
<sequence length="2490" mass="272907">MKRKHIFRAIALILSVSLMANTIPAYALPQTTEESDGFQMPEGIPLPTEPPSLEKPSGGSGISEDELALEPPPVESEPNESPILEEVEDRREVNTKHFLTADHTYLAAVYPSAVHYEEDGVWKEIDNTLQLQSDETGSEYYGNTASDTHVRFSKYGTEDTLASIERGGLTLSWGLAGSPAQEEAAETTEEEVSADENAVSESVPDPEASSNGSAAEALEVNTGSEKTRKEADETDSYAVLGAEENAASQEAADENPASEAAEGAKVSSPEATGEEVSPDMAAAEESPSDAAVPPAKAPPSVSTFQVIQPPQAVMPLAAEEPAMLETEEEIQVYNETCTQLPALTSVGYYPEILPDIDLSYLVTSNTVKEFVTIKSVSAAGTPLSFRLAHPGLGLELTEDGRILAHPLEKPEDIAFEFSVPYMYDAAEAESYEVAYSLAAGDGSSILTLVPDQAWLADPERVYPVVIDPSTETDKRTSSIQDTFVQSKYPNQSGVSQNGSFYVGDSYPYGVSRALIRFPNLPTLSKGDMVYYAKMYVWQREFSTEGQTYFNIAAHMVTSDWDPYTVNWNNQPSFDGAALDYFRAEEVASGNTIYVTPRGVDITKAVRSWYAGSNYGIILKSVNEAPAYKEVARFFASNYPDGYASGISAEQHPGAYIYYKNAAGVEDYWSYHEQSAGRAGMGYTNDFTGNQVFIHGDAETTGTRLPASVSHVYNMSSSDQSSRFGNGWRLSCMQELVGTGNNEFPYKYIDADGTEHYFYRDAKDGNKLKDEDGLGWTITQESASDYDIHRKMENKDGYQMVFGADGYLRREIDTNGNTILYQYGPHANGNFIGYIVDPTGARIDFSYTENYERLAGITDSAGRTTSFEYDAAGNLIKINDPDGASSTYSYEGNLLKEACSPDGYSVCYEYANDFRVPRVSKISERCGADTGQSLKISYQNGSTTVFEDCGLDGDLAAASDNLITTYNFDNMGRVTDIYDADGNANSYEYYKENLTNNKLKQSGSTQRTVYNYLINPNFAPDTADTWYAKVENMDTGIGVDRVDNTGYVADTSIRVGKSVSEGSGGAAQQVSLPAGEYTFSSYVKTSEIAATSDNSGASLQVITSSGGQFAERFVTGTTDASVDRGWERLSVTFQLNQAETVTVWCGIFSATGHAWFDCLQLEEGNVANRVNMARNAGFEYLKGDQTLQNWGLNGGTQTTGHTSPGRFGDRCGTIAGEAGISKNIAHGIRVKGKEGDIFSLSGWVKTDAIPGHYAAFAAAIIYTTGDPKWVVFNVNPYVSGWQYLHGIVPTDDENPTTNREYQAIHFYIFHEDQLNPAYYDGIQLTKDNGQSYVYDSNGNLTSASNAAESSGFVYDGNQNLSRISNPDGTSFDYVYDQKKNLTSAKSSEGVGYYYSYDANGNPTQAKVQGGANRASITDGRTYYIRSKTAGKYLDVEGASNEDVRNVRLNSFHGGTNQQWMVRKASDGYYQLVTQIPNSGQVLGVDGGKNELRANVAIYNNYFTDATKFKFKAVESGYQILPKCADDTKAVDYYQSNVHLWTVDEPINQIWYFEPVSGEISAAPEVGKIYSIRSRFSGQLLDINGISTEPSAMLMQCHPNGGLNQQFILETAGEDTYYLAPHHAPEMALEEPVGNGLVTQQNKIPESPRQVFRFEKQSNGTYRITSTANPAGGLTVKDASLSAGAEVWSETYTGTENQQWILEEVSGTMTSSATYTADGRNISSVTDARGGTASNTYDAGNRLLTAETDALGNTVNYTYDPNNDRLTQVSAVNGTETVTSSYGYTGDQLTSITHNGFTYTVNYDGYGNQTSTYVGSQMLSSNTYLPHNGLLSYSDYGNGGRVGYAYDKWGRTIEKKYNDQAAYRYVYDAYGSLARKESLLDQTVTDYQYDMIGRIVGMDSTDGQTLRIAYDSKNRTDYVVSKVGDSSTKTRYLYGNTGANQKAGLIYGVEIDDTPAVSYAYDNMARRTGRTLDLDTDYVTSYGYLAGNEAGTTTALVERLQSGPETWWYAYDAVGNITSISKGETKEAAILQEQYVYDGLGQIIRENSKSQDKTITYRYDGGGNLTERKEYTYSTGELGDPVQTVAYGYGDMNWKDKLTSYDGTEITYDAIGNPLSYLGKTLTWQNGRQLASLNDTDLTVNYAYDDSGIRIQKTVNGTETKFYLNGTVILTQMTGNERMDFLYDEAGDLLGFKYDGNSYYYIRNLQSDITGILNSAGEQIVSYAYDAWGKLLSVAGSAADTIGEKNPFRYRGYYYDTETGLYYLNSRYYDPDTKRFLNADGYVTTGMGLIDANMFAYCGNNPVNQLDPSGNGGIAAVAATIWGLIAGAGVGFWVGAALAVTGAGLLGKALYNLGQKANSWASSRPAPKAATKTKEKEKAVAVPKQKDKKKTYFPENPYDFKPRCLTMVVRKNIGEGKNGGIIHWVVPKVNATDKDIVIFEWNEDYLKGPHYHALLPQWNNQHQDSDGNPIPHYISGQPIPEPWDTLYFSDAT</sequence>
<gene>
    <name evidence="8" type="ORF">H9Q79_17380</name>
</gene>
<dbReference type="Proteomes" id="UP000515860">
    <property type="component" value="Chromosome"/>
</dbReference>
<dbReference type="InterPro" id="IPR045351">
    <property type="entry name" value="DUF6531"/>
</dbReference>
<dbReference type="InterPro" id="IPR050708">
    <property type="entry name" value="T6SS_VgrG/RHS"/>
</dbReference>
<dbReference type="InterPro" id="IPR022385">
    <property type="entry name" value="Rhs_assc_core"/>
</dbReference>
<evidence type="ECO:0000256" key="4">
    <source>
        <dbReference type="ARBA" id="ARBA00022737"/>
    </source>
</evidence>
<evidence type="ECO:0000256" key="1">
    <source>
        <dbReference type="ARBA" id="ARBA00004613"/>
    </source>
</evidence>
<dbReference type="NCBIfam" id="TIGR03696">
    <property type="entry name" value="Rhs_assc_core"/>
    <property type="match status" value="1"/>
</dbReference>
<dbReference type="SMART" id="SM00458">
    <property type="entry name" value="RICIN"/>
    <property type="match status" value="2"/>
</dbReference>
<dbReference type="Pfam" id="PF24517">
    <property type="entry name" value="CBM96"/>
    <property type="match status" value="1"/>
</dbReference>
<evidence type="ECO:0000313" key="9">
    <source>
        <dbReference type="Proteomes" id="UP000515860"/>
    </source>
</evidence>
<dbReference type="InterPro" id="IPR055372">
    <property type="entry name" value="CBM96"/>
</dbReference>
<organism evidence="8 9">
    <name type="scientific">Wansuia hejianensis</name>
    <dbReference type="NCBI Taxonomy" id="2763667"/>
    <lineage>
        <taxon>Bacteria</taxon>
        <taxon>Bacillati</taxon>
        <taxon>Bacillota</taxon>
        <taxon>Clostridia</taxon>
        <taxon>Lachnospirales</taxon>
        <taxon>Lachnospiraceae</taxon>
        <taxon>Wansuia</taxon>
    </lineage>
</organism>
<keyword evidence="9" id="KW-1185">Reference proteome</keyword>
<dbReference type="KEGG" id="whj:H9Q79_17380"/>
<feature type="domain" description="Ricin B lectin" evidence="7">
    <location>
        <begin position="1418"/>
        <end position="1552"/>
    </location>
</feature>
<dbReference type="InterPro" id="IPR031325">
    <property type="entry name" value="RHS_repeat"/>
</dbReference>
<keyword evidence="2" id="KW-0964">Secreted</keyword>
<dbReference type="PROSITE" id="PS50231">
    <property type="entry name" value="RICIN_B_LECTIN"/>
    <property type="match status" value="2"/>
</dbReference>
<dbReference type="Pfam" id="PF20148">
    <property type="entry name" value="DUF6531"/>
    <property type="match status" value="1"/>
</dbReference>
<dbReference type="EMBL" id="CP060635">
    <property type="protein sequence ID" value="QNM08600.1"/>
    <property type="molecule type" value="Genomic_DNA"/>
</dbReference>
<dbReference type="RefSeq" id="WP_249328825.1">
    <property type="nucleotide sequence ID" value="NZ_CP060635.1"/>
</dbReference>
<dbReference type="CDD" id="cd00161">
    <property type="entry name" value="beta-trefoil_Ricin-like"/>
    <property type="match status" value="2"/>
</dbReference>
<feature type="region of interest" description="Disordered" evidence="5">
    <location>
        <begin position="246"/>
        <end position="302"/>
    </location>
</feature>
<comment type="subcellular location">
    <subcellularLocation>
        <location evidence="1">Secreted</location>
    </subcellularLocation>
</comment>
<dbReference type="InterPro" id="IPR006530">
    <property type="entry name" value="YD"/>
</dbReference>
<keyword evidence="4" id="KW-0677">Repeat</keyword>
<dbReference type="SUPFAM" id="SSF50370">
    <property type="entry name" value="Ricin B-like lectins"/>
    <property type="match status" value="2"/>
</dbReference>
<dbReference type="Pfam" id="PF05593">
    <property type="entry name" value="RHS_repeat"/>
    <property type="match status" value="2"/>
</dbReference>
<evidence type="ECO:0000259" key="7">
    <source>
        <dbReference type="SMART" id="SM00458"/>
    </source>
</evidence>
<dbReference type="Pfam" id="PF25023">
    <property type="entry name" value="TEN_YD-shell"/>
    <property type="match status" value="1"/>
</dbReference>
<dbReference type="InterPro" id="IPR035992">
    <property type="entry name" value="Ricin_B-like_lectins"/>
</dbReference>
<dbReference type="PANTHER" id="PTHR32305:SF15">
    <property type="entry name" value="PROTEIN RHSA-RELATED"/>
    <property type="match status" value="1"/>
</dbReference>
<accession>A0A7G9GCR8</accession>
<evidence type="ECO:0000256" key="3">
    <source>
        <dbReference type="ARBA" id="ARBA00022729"/>
    </source>
</evidence>
<evidence type="ECO:0000256" key="5">
    <source>
        <dbReference type="SAM" id="MobiDB-lite"/>
    </source>
</evidence>
<dbReference type="Gene3D" id="2.60.120.260">
    <property type="entry name" value="Galactose-binding domain-like"/>
    <property type="match status" value="2"/>
</dbReference>
<reference evidence="8 9" key="1">
    <citation type="submission" date="2020-08" db="EMBL/GenBank/DDBJ databases">
        <authorList>
            <person name="Liu C."/>
            <person name="Sun Q."/>
        </authorList>
    </citation>
    <scope>NUCLEOTIDE SEQUENCE [LARGE SCALE GENOMIC DNA]</scope>
    <source>
        <strain evidence="8 9">NSJ-29</strain>
    </source>
</reference>
<dbReference type="Pfam" id="PF14200">
    <property type="entry name" value="RicinB_lectin_2"/>
    <property type="match status" value="2"/>
</dbReference>
<feature type="signal peptide" evidence="6">
    <location>
        <begin position="1"/>
        <end position="27"/>
    </location>
</feature>
<feature type="compositionally biased region" description="Acidic residues" evidence="5">
    <location>
        <begin position="183"/>
        <end position="194"/>
    </location>
</feature>
<dbReference type="NCBIfam" id="NF033679">
    <property type="entry name" value="DNRLRE_dom"/>
    <property type="match status" value="1"/>
</dbReference>
<dbReference type="PANTHER" id="PTHR32305">
    <property type="match status" value="1"/>
</dbReference>
<dbReference type="Gene3D" id="2.180.10.10">
    <property type="entry name" value="RHS repeat-associated core"/>
    <property type="match status" value="2"/>
</dbReference>
<evidence type="ECO:0000256" key="2">
    <source>
        <dbReference type="ARBA" id="ARBA00022525"/>
    </source>
</evidence>
<dbReference type="GO" id="GO:0005576">
    <property type="term" value="C:extracellular region"/>
    <property type="evidence" value="ECO:0007669"/>
    <property type="project" value="UniProtKB-SubCell"/>
</dbReference>
<feature type="region of interest" description="Disordered" evidence="5">
    <location>
        <begin position="31"/>
        <end position="86"/>
    </location>
</feature>
<feature type="chain" id="PRO_5028867041" evidence="6">
    <location>
        <begin position="28"/>
        <end position="2490"/>
    </location>
</feature>
<proteinExistence type="predicted"/>
<feature type="region of interest" description="Disordered" evidence="5">
    <location>
        <begin position="2358"/>
        <end position="2384"/>
    </location>
</feature>
<name>A0A7G9GCR8_9FIRM</name>
<feature type="region of interest" description="Disordered" evidence="5">
    <location>
        <begin position="177"/>
        <end position="233"/>
    </location>
</feature>
<feature type="domain" description="Ricin B lectin" evidence="7">
    <location>
        <begin position="1565"/>
        <end position="1701"/>
    </location>
</feature>